<dbReference type="PANTHER" id="PTHR11655:SF14">
    <property type="entry name" value="LARGE RIBOSOMAL SUBUNIT PROTEIN UL6M"/>
    <property type="match status" value="1"/>
</dbReference>
<sequence length="179" mass="19457">MSRIGKKPIEKPEGVTVTVQENTVSVQGPKGVLTLGIPAGIEVQVEDNQVLITRASDEKEHRALHGLTRALLANMVEGVTKGFEKRLDLVGVGYRAQVQGRKLVLSVGYSHPVEVDPPQGIEIEVPAPTKIVVKGIDKQQVGEMAARIRAIRRPEPYKGKGIKYENEVVRRKAGKAGGR</sequence>
<dbReference type="eggNOG" id="COG0097">
    <property type="taxonomic scope" value="Bacteria"/>
</dbReference>
<dbReference type="GO" id="GO:0002181">
    <property type="term" value="P:cytoplasmic translation"/>
    <property type="evidence" value="ECO:0007669"/>
    <property type="project" value="TreeGrafter"/>
</dbReference>
<dbReference type="OrthoDB" id="9805007at2"/>
<dbReference type="PRINTS" id="PR00059">
    <property type="entry name" value="RIBOSOMALL6"/>
</dbReference>
<evidence type="ECO:0000256" key="4">
    <source>
        <dbReference type="ARBA" id="ARBA00022980"/>
    </source>
</evidence>
<dbReference type="GO" id="GO:0003735">
    <property type="term" value="F:structural constituent of ribosome"/>
    <property type="evidence" value="ECO:0007669"/>
    <property type="project" value="UniProtKB-UniRule"/>
</dbReference>
<organism evidence="10 11">
    <name type="scientific">Syntrophothermus lipocalidus (strain DSM 12680 / TGB-C1)</name>
    <dbReference type="NCBI Taxonomy" id="643648"/>
    <lineage>
        <taxon>Bacteria</taxon>
        <taxon>Bacillati</taxon>
        <taxon>Bacillota</taxon>
        <taxon>Clostridia</taxon>
        <taxon>Eubacteriales</taxon>
        <taxon>Syntrophomonadaceae</taxon>
        <taxon>Syntrophothermus</taxon>
    </lineage>
</organism>
<dbReference type="GO" id="GO:0019843">
    <property type="term" value="F:rRNA binding"/>
    <property type="evidence" value="ECO:0007669"/>
    <property type="project" value="UniProtKB-UniRule"/>
</dbReference>
<dbReference type="Gene3D" id="3.90.930.12">
    <property type="entry name" value="Ribosomal protein L6, alpha-beta domain"/>
    <property type="match status" value="2"/>
</dbReference>
<protein>
    <recommendedName>
        <fullName evidence="6">Large ribosomal subunit protein uL6</fullName>
    </recommendedName>
</protein>
<dbReference type="STRING" id="643648.Slip_2222"/>
<dbReference type="InterPro" id="IPR036789">
    <property type="entry name" value="Ribosomal_uL6-like_a/b-dom_sf"/>
</dbReference>
<dbReference type="EMBL" id="CP002048">
    <property type="protein sequence ID" value="ADI02963.1"/>
    <property type="molecule type" value="Genomic_DNA"/>
</dbReference>
<dbReference type="InterPro" id="IPR020040">
    <property type="entry name" value="Ribosomal_uL6_a/b-dom"/>
</dbReference>
<proteinExistence type="inferred from homology"/>
<evidence type="ECO:0000313" key="11">
    <source>
        <dbReference type="Proteomes" id="UP000000378"/>
    </source>
</evidence>
<comment type="subunit">
    <text evidence="6">Part of the 50S ribosomal subunit.</text>
</comment>
<name>D7CJK8_SYNLT</name>
<gene>
    <name evidence="6" type="primary">rplF</name>
    <name evidence="10" type="ordered locus">Slip_2222</name>
</gene>
<dbReference type="PIRSF" id="PIRSF002162">
    <property type="entry name" value="Ribosomal_L6"/>
    <property type="match status" value="1"/>
</dbReference>
<dbReference type="FunFam" id="3.90.930.12:FF:000001">
    <property type="entry name" value="50S ribosomal protein L6"/>
    <property type="match status" value="1"/>
</dbReference>
<evidence type="ECO:0000256" key="6">
    <source>
        <dbReference type="HAMAP-Rule" id="MF_01365"/>
    </source>
</evidence>
<dbReference type="GO" id="GO:0022625">
    <property type="term" value="C:cytosolic large ribosomal subunit"/>
    <property type="evidence" value="ECO:0007669"/>
    <property type="project" value="UniProtKB-UniRule"/>
</dbReference>
<dbReference type="RefSeq" id="WP_013176365.1">
    <property type="nucleotide sequence ID" value="NC_014220.1"/>
</dbReference>
<dbReference type="SUPFAM" id="SSF56053">
    <property type="entry name" value="Ribosomal protein L6"/>
    <property type="match status" value="2"/>
</dbReference>
<dbReference type="KEGG" id="slp:Slip_2222"/>
<keyword evidence="2 6" id="KW-0699">rRNA-binding</keyword>
<dbReference type="Proteomes" id="UP000000378">
    <property type="component" value="Chromosome"/>
</dbReference>
<dbReference type="AlphaFoldDB" id="D7CJK8"/>
<dbReference type="InterPro" id="IPR002358">
    <property type="entry name" value="Ribosomal_uL6_CS"/>
</dbReference>
<dbReference type="PANTHER" id="PTHR11655">
    <property type="entry name" value="60S/50S RIBOSOMAL PROTEIN L6/L9"/>
    <property type="match status" value="1"/>
</dbReference>
<comment type="function">
    <text evidence="6 8">This protein binds to the 23S rRNA, and is important in its secondary structure. It is located near the subunit interface in the base of the L7/L12 stalk, and near the tRNA binding site of the peptidyltransferase center.</text>
</comment>
<comment type="similarity">
    <text evidence="1 6 7">Belongs to the universal ribosomal protein uL6 family.</text>
</comment>
<evidence type="ECO:0000256" key="3">
    <source>
        <dbReference type="ARBA" id="ARBA00022884"/>
    </source>
</evidence>
<evidence type="ECO:0000313" key="10">
    <source>
        <dbReference type="EMBL" id="ADI02963.1"/>
    </source>
</evidence>
<evidence type="ECO:0000259" key="9">
    <source>
        <dbReference type="Pfam" id="PF00347"/>
    </source>
</evidence>
<keyword evidence="4 6" id="KW-0689">Ribosomal protein</keyword>
<reference evidence="10 11" key="2">
    <citation type="journal article" date="2010" name="Stand. Genomic Sci.">
        <title>Complete genome sequence of Syntrophothermus lipocalidus type strain (TGB-C1).</title>
        <authorList>
            <person name="Djao O.D."/>
            <person name="Zhang X."/>
            <person name="Lucas S."/>
            <person name="Lapidus A."/>
            <person name="Del Rio T.G."/>
            <person name="Nolan M."/>
            <person name="Tice H."/>
            <person name="Cheng J.F."/>
            <person name="Han C."/>
            <person name="Tapia R."/>
            <person name="Goodwin L."/>
            <person name="Pitluck S."/>
            <person name="Liolios K."/>
            <person name="Ivanova N."/>
            <person name="Mavromatis K."/>
            <person name="Mikhailova N."/>
            <person name="Ovchinnikova G."/>
            <person name="Pati A."/>
            <person name="Brambilla E."/>
            <person name="Chen A."/>
            <person name="Palaniappan K."/>
            <person name="Land M."/>
            <person name="Hauser L."/>
            <person name="Chang Y.J."/>
            <person name="Jeffries C.D."/>
            <person name="Rohde M."/>
            <person name="Sikorski J."/>
            <person name="Spring S."/>
            <person name="Goker M."/>
            <person name="Detter J.C."/>
            <person name="Woyke T."/>
            <person name="Bristow J."/>
            <person name="Eisen J.A."/>
            <person name="Markowitz V."/>
            <person name="Hugenholtz P."/>
            <person name="Kyrpides N.C."/>
            <person name="Klenk H.P."/>
        </authorList>
    </citation>
    <scope>NUCLEOTIDE SEQUENCE [LARGE SCALE GENOMIC DNA]</scope>
    <source>
        <strain evidence="11">DSM 12680 / TGB-C1</strain>
    </source>
</reference>
<dbReference type="InterPro" id="IPR019906">
    <property type="entry name" value="Ribosomal_uL6_bac-type"/>
</dbReference>
<dbReference type="HAMAP" id="MF_01365_B">
    <property type="entry name" value="Ribosomal_uL6_B"/>
    <property type="match status" value="1"/>
</dbReference>
<evidence type="ECO:0000256" key="5">
    <source>
        <dbReference type="ARBA" id="ARBA00023274"/>
    </source>
</evidence>
<feature type="domain" description="Large ribosomal subunit protein uL6 alpha-beta" evidence="9">
    <location>
        <begin position="90"/>
        <end position="164"/>
    </location>
</feature>
<reference evidence="11" key="1">
    <citation type="journal article" date="2010" name="Stand. Genomic Sci.">
        <title>Complete genome sequence of Syntrophothermus lipocalidus type strain (TGB-C1T).</title>
        <authorList>
            <consortium name="US DOE Joint Genome Institute (JGI-PGF)"/>
            <person name="Djao O."/>
            <person name="Zhang X."/>
            <person name="Lucas S."/>
            <person name="Lapidus A."/>
            <person name="Glavina Del Rio T."/>
            <person name="Nolan M."/>
            <person name="Tice H."/>
            <person name="Cheng J."/>
            <person name="Han C."/>
            <person name="Tapia R."/>
            <person name="Goodwin L."/>
            <person name="Pitluck S."/>
            <person name="Liolios K."/>
            <person name="Ivanova N."/>
            <person name="Mavromatis K."/>
            <person name="Mikhailova N."/>
            <person name="Ovchinnikova G."/>
            <person name="Pati A."/>
            <person name="Brambilla E."/>
            <person name="Chen A."/>
            <person name="Palaniappan K."/>
            <person name="Land M."/>
            <person name="Hauser L."/>
            <person name="Chang Y."/>
            <person name="Jeffries C."/>
            <person name="Rohde M."/>
            <person name="Sikorski J."/>
            <person name="Spring S."/>
            <person name="Goker M."/>
            <person name="Detter J."/>
            <person name="Woyke T."/>
            <person name="Bristow J."/>
            <person name="Eisen J."/>
            <person name="Markowitz V."/>
            <person name="Hugenholtz P."/>
            <person name="Kyrpides N."/>
            <person name="Klenk H."/>
        </authorList>
    </citation>
    <scope>NUCLEOTIDE SEQUENCE [LARGE SCALE GENOMIC DNA]</scope>
    <source>
        <strain evidence="11">DSM 12680 / TGB-C1</strain>
    </source>
</reference>
<evidence type="ECO:0000256" key="2">
    <source>
        <dbReference type="ARBA" id="ARBA00022730"/>
    </source>
</evidence>
<dbReference type="InterPro" id="IPR000702">
    <property type="entry name" value="Ribosomal_uL6-like"/>
</dbReference>
<accession>D7CJK8</accession>
<dbReference type="Pfam" id="PF00347">
    <property type="entry name" value="Ribosomal_L6"/>
    <property type="match status" value="2"/>
</dbReference>
<keyword evidence="11" id="KW-1185">Reference proteome</keyword>
<dbReference type="PROSITE" id="PS00525">
    <property type="entry name" value="RIBOSOMAL_L6_1"/>
    <property type="match status" value="1"/>
</dbReference>
<evidence type="ECO:0000256" key="8">
    <source>
        <dbReference type="RuleBase" id="RU003870"/>
    </source>
</evidence>
<keyword evidence="3 6" id="KW-0694">RNA-binding</keyword>
<evidence type="ECO:0000256" key="7">
    <source>
        <dbReference type="RuleBase" id="RU003869"/>
    </source>
</evidence>
<dbReference type="FunFam" id="3.90.930.12:FF:000002">
    <property type="entry name" value="50S ribosomal protein L6"/>
    <property type="match status" value="1"/>
</dbReference>
<dbReference type="NCBIfam" id="TIGR03654">
    <property type="entry name" value="L6_bact"/>
    <property type="match status" value="1"/>
</dbReference>
<evidence type="ECO:0000256" key="1">
    <source>
        <dbReference type="ARBA" id="ARBA00009356"/>
    </source>
</evidence>
<keyword evidence="5 6" id="KW-0687">Ribonucleoprotein</keyword>
<dbReference type="HOGENOM" id="CLU_065464_1_2_9"/>
<feature type="domain" description="Large ribosomal subunit protein uL6 alpha-beta" evidence="9">
    <location>
        <begin position="12"/>
        <end position="82"/>
    </location>
</feature>